<protein>
    <submittedName>
        <fullName evidence="4">Serotransferrin</fullName>
    </submittedName>
</protein>
<keyword evidence="1" id="KW-0175">Coiled coil</keyword>
<accession>A0ABQ8MLL3</accession>
<dbReference type="Gene3D" id="3.40.190.10">
    <property type="entry name" value="Periplasmic binding protein-like II"/>
    <property type="match status" value="5"/>
</dbReference>
<sequence>MQTTRPKAGKQLSCGVEKNRTRKTPIRKNTYRVGYTWNRGGRLKELRIRHLARKFLHLWIRKTFGRITTSQARSHYCKVVLRKTLGAWKDDKTFQAWQEYVAVQREEKKKLQLAIRFESNEGVNKVPVFHLTLVGIIMVWVVTKHKLRSVWNGWELYLDMCRMKRRMQEAAVGLDCVEYDTTAQGCGVPSRRSCLATLGSHCTEQSMAAVERKDETCLCSERKRVQSSSSLLSSALLLRMYSVLLCWRSSGVSGTMCCNPDVLRKTEDREQTNWLSMAPSGWRSHTGDTVSLITHLNRQFSYTFILEEKIKYGIESMMVTSAVDFLSCLVDVSLCSQKAKKEKAAMCHRQLHLLHLGLRGLALNVTQSKIHRVNKNIIAGKELESLAVALGSGRGQKPAALDECCTGPSQILCAEILPSSLEKTSHRTQTNAAQRGEIQTSSSRLTLQTHSATQIPEPVEKPCRKHTDQRHFKQAEDHYGQCCLTRAMADWHQYVDHKRQKREKLAQMEKHYNSRLLKHALEAWKAQSINQNVECRYREHQQHLVRRMFCLWRINVSQLMEEREKENRAECFSQKHLLSQVFLAWRQRTVSAHLQRHQQEEALRQAQTHLDKYRMQVALRRWRERSTEVKDERLANEMASRHYNSNLGKRTLNTWTSNIQHHKTYELQSRRTEAEKTETALWHWSLNLQAKVFCMWRLWIAERLRKQKRLTEAAQFYRDELLREGVTHILTHTAHMSAFSTNIAQHSYEQSCRQLQEVVRRCAIRWKQRALCKPVKDKTDTHPKKSVSHRASIRETFPLPSVHLTHNPLESPKVLPFNPGPPGYIATHSQDILLPPSSFTVSVAHGKQKSLKDQELGLHSMHFNTHLQTQGVHERLPEQEEETEEDETVDVEQTENLTKELLDIRLEMQRYQQDRKQLQAWRKLQKVLSNWLETTGIEGETEERESILKELTELESSISSLSLRLNKQKPTMIRHAARVNTIQSQLLPSNKKCAELAKALVAVLSPAAVTAFGRLSCGCILAVAVVRKNSTVDMRSLKGSRSCHSGARWTAAVSTFFNASCVPGASTIAASLCSLCQGQRSYIRQKNFNCETSHSEPFYHNQGALRCLQSRAGDVAFVDHTVLDSIDESEKDEFRLLCADGNHAPLSSFRKCNLGRGPGGGVVTRMNIRKIARKFLVAAQMSFGWRGRERQRFQLFESASYGGSDLMFRDVTEKLSVLMEDMDMSQVLGLDYVALLKGLGHEGSSLEDSVVRWCCISHAEQKKCEQWALSIKSDPLVCVKASSMSDCIEKIKRDEVDAVSLDATHAFIAGKCGLVPVVTEYYGEKCENPEGVGGHFESDEFPPVYGVAVVRRTSRSLYFGGLGSRRSCHGHMYSPAGWVLPVCLGGTEEAATKRCADNHNERYYGNMGALRCLVGDPSGKSFGDIAFMEHHNLESNIERLNSSGWAEGWLTWDFELLCGDGSRAPLTEWKTCNLGEIPPNIVMTRPVLTARIYDLLMKSQETIIAGPDSGFHLFKSQEYGESDLLFKDATTCLVHTSHVDYRTILGEEFYSQAESIFNCTQSSENKRENIIICDPGPQNQS</sequence>
<evidence type="ECO:0000313" key="5">
    <source>
        <dbReference type="Proteomes" id="UP000830375"/>
    </source>
</evidence>
<dbReference type="Proteomes" id="UP000830375">
    <property type="component" value="Unassembled WGS sequence"/>
</dbReference>
<dbReference type="EMBL" id="JACTAM010000006">
    <property type="protein sequence ID" value="KAI2663737.1"/>
    <property type="molecule type" value="Genomic_DNA"/>
</dbReference>
<dbReference type="PROSITE" id="PS51408">
    <property type="entry name" value="TRANSFERRIN_LIKE_4"/>
    <property type="match status" value="2"/>
</dbReference>
<dbReference type="PANTHER" id="PTHR11485:SF28">
    <property type="entry name" value="OVOTRANSFERRIN"/>
    <property type="match status" value="1"/>
</dbReference>
<reference evidence="4 5" key="1">
    <citation type="submission" date="2022-01" db="EMBL/GenBank/DDBJ databases">
        <title>A high-quality chromosome-level genome assembly of rohu carp, Labeo rohita.</title>
        <authorList>
            <person name="Arick M.A. II"/>
            <person name="Hsu C.-Y."/>
            <person name="Magbanua Z."/>
            <person name="Pechanova O."/>
            <person name="Grover C."/>
            <person name="Miller E."/>
            <person name="Thrash A."/>
            <person name="Ezzel L."/>
            <person name="Alam S."/>
            <person name="Benzie J."/>
            <person name="Hamilton M."/>
            <person name="Karsi A."/>
            <person name="Lawrence M.L."/>
            <person name="Peterson D.G."/>
        </authorList>
    </citation>
    <scope>NUCLEOTIDE SEQUENCE [LARGE SCALE GENOMIC DNA]</scope>
    <source>
        <strain evidence="5">BAU-BD-2019</strain>
        <tissue evidence="4">Blood</tissue>
    </source>
</reference>
<dbReference type="PANTHER" id="PTHR11485">
    <property type="entry name" value="TRANSFERRIN"/>
    <property type="match status" value="1"/>
</dbReference>
<feature type="domain" description="Transferrin-like" evidence="3">
    <location>
        <begin position="1251"/>
        <end position="1558"/>
    </location>
</feature>
<feature type="coiled-coil region" evidence="1">
    <location>
        <begin position="894"/>
        <end position="957"/>
    </location>
</feature>
<gene>
    <name evidence="4" type="ORF">H4Q32_012327</name>
</gene>
<dbReference type="CDD" id="cd13529">
    <property type="entry name" value="PBP2_transferrin"/>
    <property type="match status" value="1"/>
</dbReference>
<keyword evidence="5" id="KW-1185">Reference proteome</keyword>
<dbReference type="PRINTS" id="PR00422">
    <property type="entry name" value="TRANSFERRIN"/>
</dbReference>
<evidence type="ECO:0000256" key="1">
    <source>
        <dbReference type="SAM" id="Coils"/>
    </source>
</evidence>
<comment type="caution">
    <text evidence="4">The sequence shown here is derived from an EMBL/GenBank/DDBJ whole genome shotgun (WGS) entry which is preliminary data.</text>
</comment>
<organism evidence="4 5">
    <name type="scientific">Labeo rohita</name>
    <name type="common">Indian major carp</name>
    <name type="synonym">Cyprinus rohita</name>
    <dbReference type="NCBI Taxonomy" id="84645"/>
    <lineage>
        <taxon>Eukaryota</taxon>
        <taxon>Metazoa</taxon>
        <taxon>Chordata</taxon>
        <taxon>Craniata</taxon>
        <taxon>Vertebrata</taxon>
        <taxon>Euteleostomi</taxon>
        <taxon>Actinopterygii</taxon>
        <taxon>Neopterygii</taxon>
        <taxon>Teleostei</taxon>
        <taxon>Ostariophysi</taxon>
        <taxon>Cypriniformes</taxon>
        <taxon>Cyprinidae</taxon>
        <taxon>Labeoninae</taxon>
        <taxon>Labeonini</taxon>
        <taxon>Labeo</taxon>
    </lineage>
</organism>
<evidence type="ECO:0000313" key="4">
    <source>
        <dbReference type="EMBL" id="KAI2663737.1"/>
    </source>
</evidence>
<proteinExistence type="predicted"/>
<dbReference type="InterPro" id="IPR001156">
    <property type="entry name" value="Transferrin-like_dom"/>
</dbReference>
<feature type="region of interest" description="Disordered" evidence="2">
    <location>
        <begin position="430"/>
        <end position="451"/>
    </location>
</feature>
<dbReference type="Pfam" id="PF00405">
    <property type="entry name" value="Transferrin"/>
    <property type="match status" value="3"/>
</dbReference>
<name>A0ABQ8MLL3_LABRO</name>
<feature type="domain" description="Transferrin-like" evidence="3">
    <location>
        <begin position="1052"/>
        <end position="1241"/>
    </location>
</feature>
<dbReference type="SMART" id="SM00094">
    <property type="entry name" value="TR_FER"/>
    <property type="match status" value="2"/>
</dbReference>
<evidence type="ECO:0000256" key="2">
    <source>
        <dbReference type="SAM" id="MobiDB-lite"/>
    </source>
</evidence>
<evidence type="ECO:0000259" key="3">
    <source>
        <dbReference type="PROSITE" id="PS51408"/>
    </source>
</evidence>
<dbReference type="SUPFAM" id="SSF53850">
    <property type="entry name" value="Periplasmic binding protein-like II"/>
    <property type="match status" value="2"/>
</dbReference>